<keyword evidence="1" id="KW-0378">Hydrolase</keyword>
<name>A0A6G9QGY1_9GAMM</name>
<keyword evidence="3" id="KW-1185">Reference proteome</keyword>
<protein>
    <submittedName>
        <fullName evidence="2">RNA 2',3'-cyclic phosphodiesterase</fullName>
    </submittedName>
</protein>
<dbReference type="InterPro" id="IPR004175">
    <property type="entry name" value="RNA_CPDase"/>
</dbReference>
<reference evidence="2 3" key="1">
    <citation type="submission" date="2020-03" db="EMBL/GenBank/DDBJ databases">
        <title>Complete genome sequence of Shewanella sp.</title>
        <authorList>
            <person name="Kim Y.-S."/>
            <person name="Kim S.-J."/>
            <person name="Jung H.-K."/>
            <person name="Kim K.-H."/>
        </authorList>
    </citation>
    <scope>NUCLEOTIDE SEQUENCE [LARGE SCALE GENOMIC DNA]</scope>
    <source>
        <strain evidence="2 3">PN3F2</strain>
    </source>
</reference>
<evidence type="ECO:0000313" key="2">
    <source>
        <dbReference type="EMBL" id="QIR13648.1"/>
    </source>
</evidence>
<dbReference type="InterPro" id="IPR009097">
    <property type="entry name" value="Cyclic_Pdiesterase"/>
</dbReference>
<proteinExistence type="predicted"/>
<dbReference type="EMBL" id="CP050313">
    <property type="protein sequence ID" value="QIR13648.1"/>
    <property type="molecule type" value="Genomic_DNA"/>
</dbReference>
<dbReference type="Gene3D" id="3.90.1140.10">
    <property type="entry name" value="Cyclic phosphodiesterase"/>
    <property type="match status" value="1"/>
</dbReference>
<dbReference type="PANTHER" id="PTHR35561:SF1">
    <property type="entry name" value="RNA 2',3'-CYCLIC PHOSPHODIESTERASE"/>
    <property type="match status" value="1"/>
</dbReference>
<dbReference type="RefSeq" id="WP_167675592.1">
    <property type="nucleotide sequence ID" value="NZ_CP050313.1"/>
</dbReference>
<gene>
    <name evidence="2" type="primary">thpR</name>
    <name evidence="2" type="ORF">HBH39_03295</name>
</gene>
<dbReference type="Proteomes" id="UP000502608">
    <property type="component" value="Chromosome"/>
</dbReference>
<dbReference type="GO" id="GO:0004113">
    <property type="term" value="F:2',3'-cyclic-nucleotide 3'-phosphodiesterase activity"/>
    <property type="evidence" value="ECO:0007669"/>
    <property type="project" value="InterPro"/>
</dbReference>
<dbReference type="NCBIfam" id="TIGR02258">
    <property type="entry name" value="2_5_ligase"/>
    <property type="match status" value="1"/>
</dbReference>
<dbReference type="AlphaFoldDB" id="A0A6G9QGY1"/>
<dbReference type="PANTHER" id="PTHR35561">
    <property type="entry name" value="RNA 2',3'-CYCLIC PHOSPHODIESTERASE"/>
    <property type="match status" value="1"/>
</dbReference>
<dbReference type="GO" id="GO:0008664">
    <property type="term" value="F:RNA 2',3'-cyclic 3'-phosphodiesterase activity"/>
    <property type="evidence" value="ECO:0007669"/>
    <property type="project" value="InterPro"/>
</dbReference>
<accession>A0A6G9QGY1</accession>
<evidence type="ECO:0000313" key="3">
    <source>
        <dbReference type="Proteomes" id="UP000502608"/>
    </source>
</evidence>
<evidence type="ECO:0000256" key="1">
    <source>
        <dbReference type="ARBA" id="ARBA00022801"/>
    </source>
</evidence>
<dbReference type="SUPFAM" id="SSF55144">
    <property type="entry name" value="LigT-like"/>
    <property type="match status" value="1"/>
</dbReference>
<sequence length="185" mass="21041">MSNITQINNQRLFLGFSINKTQSSIFCDIQQKLSGYINTEATQVNQTNFHITLGFLGQVGQSFIPLLIDRITKMQKYQFELCLSELQFWQKPSIICISGLAHANLSIMAQAVQDIAQQLALHQSQYPYQPHVTLFRKATNLTLATNINSLNNRLPINICPIDLHLYSSVNTAYGVHYQIIHSWTL</sequence>
<dbReference type="KEGG" id="saes:HBH39_03295"/>
<organism evidence="2 3">
    <name type="scientific">Shewanella aestuarii</name>
    <dbReference type="NCBI Taxonomy" id="1028752"/>
    <lineage>
        <taxon>Bacteria</taxon>
        <taxon>Pseudomonadati</taxon>
        <taxon>Pseudomonadota</taxon>
        <taxon>Gammaproteobacteria</taxon>
        <taxon>Alteromonadales</taxon>
        <taxon>Shewanellaceae</taxon>
        <taxon>Shewanella</taxon>
    </lineage>
</organism>